<dbReference type="InterPro" id="IPR014777">
    <property type="entry name" value="4pyrrole_Mease_sub1"/>
</dbReference>
<dbReference type="Pfam" id="PF13847">
    <property type="entry name" value="Methyltransf_31"/>
    <property type="match status" value="1"/>
</dbReference>
<name>A0A926I456_9FIRM</name>
<evidence type="ECO:0000256" key="5">
    <source>
        <dbReference type="ARBA" id="ARBA00022691"/>
    </source>
</evidence>
<feature type="domain" description="Tetrapyrrole methylase" evidence="6">
    <location>
        <begin position="2"/>
        <end position="194"/>
    </location>
</feature>
<dbReference type="SUPFAM" id="SSF53790">
    <property type="entry name" value="Tetrapyrrole methylase"/>
    <property type="match status" value="1"/>
</dbReference>
<dbReference type="InterPro" id="IPR014008">
    <property type="entry name" value="Cbl_synth_MTase_CbiT"/>
</dbReference>
<keyword evidence="4" id="KW-0808">Transferase</keyword>
<dbReference type="NCBIfam" id="TIGR02467">
    <property type="entry name" value="CbiE"/>
    <property type="match status" value="1"/>
</dbReference>
<dbReference type="CDD" id="cd11644">
    <property type="entry name" value="Precorrin-6Y-MT"/>
    <property type="match status" value="1"/>
</dbReference>
<dbReference type="PIRSF" id="PIRSF036428">
    <property type="entry name" value="CobL"/>
    <property type="match status" value="1"/>
</dbReference>
<organism evidence="8 9">
    <name type="scientific">Ligaoa zhengdingensis</name>
    <dbReference type="NCBI Taxonomy" id="2763658"/>
    <lineage>
        <taxon>Bacteria</taxon>
        <taxon>Bacillati</taxon>
        <taxon>Bacillota</taxon>
        <taxon>Clostridia</taxon>
        <taxon>Eubacteriales</taxon>
        <taxon>Oscillospiraceae</taxon>
        <taxon>Ligaoa</taxon>
    </lineage>
</organism>
<dbReference type="GO" id="GO:0008276">
    <property type="term" value="F:protein methyltransferase activity"/>
    <property type="evidence" value="ECO:0007669"/>
    <property type="project" value="InterPro"/>
</dbReference>
<dbReference type="InterPro" id="IPR029063">
    <property type="entry name" value="SAM-dependent_MTases_sf"/>
</dbReference>
<dbReference type="CDD" id="cd02440">
    <property type="entry name" value="AdoMet_MTases"/>
    <property type="match status" value="1"/>
</dbReference>
<keyword evidence="2" id="KW-0169">Cobalamin biosynthesis</keyword>
<dbReference type="GO" id="GO:0009236">
    <property type="term" value="P:cobalamin biosynthetic process"/>
    <property type="evidence" value="ECO:0007669"/>
    <property type="project" value="UniProtKB-KW"/>
</dbReference>
<dbReference type="InterPro" id="IPR014776">
    <property type="entry name" value="4pyrrole_Mease_sub2"/>
</dbReference>
<keyword evidence="5" id="KW-0949">S-adenosyl-L-methionine</keyword>
<dbReference type="InterPro" id="IPR025714">
    <property type="entry name" value="Methyltranfer_dom"/>
</dbReference>
<keyword evidence="3" id="KW-0489">Methyltransferase</keyword>
<gene>
    <name evidence="8" type="primary">cbiE</name>
    <name evidence="8" type="ORF">H8711_03755</name>
</gene>
<accession>A0A926I456</accession>
<evidence type="ECO:0000256" key="3">
    <source>
        <dbReference type="ARBA" id="ARBA00022603"/>
    </source>
</evidence>
<sequence>MKLQIVGVGMGNPDTLTRQAERAIAQSDCLIGAQRMLEAFKDFAAARFASCSPTEILEHLRRHPEYRTATVLMSGDVGFYSGAKGLCSLIEREASGEFEVVRIPGVSSVQYFCALLQTSWDDAKLLSLHGRKQDLLGAVMTYPKVFLLTGGENTPRAVCGRLTEWGLGDVRIWVGEWLSYPDEAVIQGSARELAERDFAPLSVMLMCNPLAQTPPPTHGLPDGTFLRGGAPMTKSEVRAVSIAQLRLHRGDVVWDVGAGTGSVCCEIARVLPDGAVYAVERDAEALELLRQNRQRMSLYNLHIAAGEAPGALETLPTPDAVFIGGSGGGMAEIIACILKKNSAARIVANAITLETVAEVLDSFRRFALPHQEVLQLTSARAHTAGNKHMMMGQNPIWILSGGGRPDDAG</sequence>
<comment type="pathway">
    <text evidence="1">Cofactor biosynthesis; adenosylcobalamin biosynthesis.</text>
</comment>
<dbReference type="InterPro" id="IPR050714">
    <property type="entry name" value="Cobalamin_biosynth_MTase"/>
</dbReference>
<dbReference type="Proteomes" id="UP000653127">
    <property type="component" value="Unassembled WGS sequence"/>
</dbReference>
<dbReference type="Gene3D" id="3.40.50.150">
    <property type="entry name" value="Vaccinia Virus protein VP39"/>
    <property type="match status" value="1"/>
</dbReference>
<dbReference type="InterPro" id="IPR000878">
    <property type="entry name" value="4pyrrol_Mease"/>
</dbReference>
<protein>
    <submittedName>
        <fullName evidence="8">Precorrin-6y C5,15-methyltransferase (Decarboxylating) subunit CbiE</fullName>
    </submittedName>
</protein>
<evidence type="ECO:0000259" key="7">
    <source>
        <dbReference type="Pfam" id="PF13847"/>
    </source>
</evidence>
<dbReference type="InterPro" id="IPR012818">
    <property type="entry name" value="CbiE"/>
</dbReference>
<dbReference type="NCBIfam" id="TIGR02469">
    <property type="entry name" value="CbiT"/>
    <property type="match status" value="1"/>
</dbReference>
<dbReference type="GO" id="GO:0032259">
    <property type="term" value="P:methylation"/>
    <property type="evidence" value="ECO:0007669"/>
    <property type="project" value="UniProtKB-KW"/>
</dbReference>
<dbReference type="SUPFAM" id="SSF53335">
    <property type="entry name" value="S-adenosyl-L-methionine-dependent methyltransferases"/>
    <property type="match status" value="1"/>
</dbReference>
<evidence type="ECO:0000313" key="9">
    <source>
        <dbReference type="Proteomes" id="UP000653127"/>
    </source>
</evidence>
<dbReference type="EMBL" id="JACRST010000003">
    <property type="protein sequence ID" value="MBC8546050.1"/>
    <property type="molecule type" value="Genomic_DNA"/>
</dbReference>
<keyword evidence="9" id="KW-1185">Reference proteome</keyword>
<dbReference type="Gene3D" id="3.40.1010.10">
    <property type="entry name" value="Cobalt-precorrin-4 Transmethylase, Domain 1"/>
    <property type="match status" value="1"/>
</dbReference>
<dbReference type="InterPro" id="IPR035996">
    <property type="entry name" value="4pyrrol_Methylase_sf"/>
</dbReference>
<evidence type="ECO:0000256" key="2">
    <source>
        <dbReference type="ARBA" id="ARBA00022573"/>
    </source>
</evidence>
<evidence type="ECO:0000256" key="1">
    <source>
        <dbReference type="ARBA" id="ARBA00004953"/>
    </source>
</evidence>
<evidence type="ECO:0000256" key="4">
    <source>
        <dbReference type="ARBA" id="ARBA00022679"/>
    </source>
</evidence>
<dbReference type="AlphaFoldDB" id="A0A926I456"/>
<dbReference type="RefSeq" id="WP_249282201.1">
    <property type="nucleotide sequence ID" value="NZ_JACRST010000003.1"/>
</dbReference>
<reference evidence="8" key="1">
    <citation type="submission" date="2020-08" db="EMBL/GenBank/DDBJ databases">
        <title>Genome public.</title>
        <authorList>
            <person name="Liu C."/>
            <person name="Sun Q."/>
        </authorList>
    </citation>
    <scope>NUCLEOTIDE SEQUENCE</scope>
    <source>
        <strain evidence="8">NSJ-31</strain>
    </source>
</reference>
<dbReference type="PANTHER" id="PTHR43182">
    <property type="entry name" value="COBALT-PRECORRIN-6B C(15)-METHYLTRANSFERASE (DECARBOXYLATING)"/>
    <property type="match status" value="1"/>
</dbReference>
<dbReference type="Pfam" id="PF00590">
    <property type="entry name" value="TP_methylase"/>
    <property type="match status" value="1"/>
</dbReference>
<dbReference type="Gene3D" id="3.30.950.10">
    <property type="entry name" value="Methyltransferase, Cobalt-precorrin-4 Transmethylase, Domain 2"/>
    <property type="match status" value="1"/>
</dbReference>
<proteinExistence type="predicted"/>
<feature type="domain" description="Methyltransferase" evidence="7">
    <location>
        <begin position="248"/>
        <end position="368"/>
    </location>
</feature>
<comment type="caution">
    <text evidence="8">The sequence shown here is derived from an EMBL/GenBank/DDBJ whole genome shotgun (WGS) entry which is preliminary data.</text>
</comment>
<evidence type="ECO:0000313" key="8">
    <source>
        <dbReference type="EMBL" id="MBC8546050.1"/>
    </source>
</evidence>
<dbReference type="InterPro" id="IPR006365">
    <property type="entry name" value="Cbl_synth_CobL"/>
</dbReference>
<dbReference type="PANTHER" id="PTHR43182:SF1">
    <property type="entry name" value="COBALT-PRECORRIN-7 C(5)-METHYLTRANSFERASE"/>
    <property type="match status" value="1"/>
</dbReference>
<evidence type="ECO:0000259" key="6">
    <source>
        <dbReference type="Pfam" id="PF00590"/>
    </source>
</evidence>